<dbReference type="PANTHER" id="PTHR43415:SF3">
    <property type="entry name" value="GNAT-FAMILY ACETYLTRANSFERASE"/>
    <property type="match status" value="1"/>
</dbReference>
<dbReference type="InterPro" id="IPR029062">
    <property type="entry name" value="Class_I_gatase-like"/>
</dbReference>
<dbReference type="SUPFAM" id="SSF52317">
    <property type="entry name" value="Class I glutamine amidotransferase-like"/>
    <property type="match status" value="1"/>
</dbReference>
<dbReference type="SUPFAM" id="SSF55729">
    <property type="entry name" value="Acyl-CoA N-acyltransferases (Nat)"/>
    <property type="match status" value="1"/>
</dbReference>
<dbReference type="PROSITE" id="PS51186">
    <property type="entry name" value="GNAT"/>
    <property type="match status" value="1"/>
</dbReference>
<dbReference type="Gene3D" id="3.40.630.30">
    <property type="match status" value="1"/>
</dbReference>
<dbReference type="RefSeq" id="WP_272470137.1">
    <property type="nucleotide sequence ID" value="NZ_JAMRYU010000005.1"/>
</dbReference>
<evidence type="ECO:0000313" key="2">
    <source>
        <dbReference type="EMBL" id="MDC4239686.1"/>
    </source>
</evidence>
<dbReference type="Pfam" id="PF13302">
    <property type="entry name" value="Acetyltransf_3"/>
    <property type="match status" value="1"/>
</dbReference>
<dbReference type="InterPro" id="IPR016181">
    <property type="entry name" value="Acyl_CoA_acyltransferase"/>
</dbReference>
<comment type="caution">
    <text evidence="2">The sequence shown here is derived from an EMBL/GenBank/DDBJ whole genome shotgun (WGS) entry which is preliminary data.</text>
</comment>
<keyword evidence="3" id="KW-1185">Reference proteome</keyword>
<protein>
    <submittedName>
        <fullName evidence="2">GNAT family N-acetyltransferase</fullName>
        <ecNumber evidence="2">2.3.1.-</ecNumber>
    </submittedName>
</protein>
<keyword evidence="2" id="KW-0012">Acyltransferase</keyword>
<dbReference type="GO" id="GO:0016747">
    <property type="term" value="F:acyltransferase activity, transferring groups other than amino-acyl groups"/>
    <property type="evidence" value="ECO:0007669"/>
    <property type="project" value="InterPro"/>
</dbReference>
<evidence type="ECO:0000313" key="3">
    <source>
        <dbReference type="Proteomes" id="UP001141183"/>
    </source>
</evidence>
<evidence type="ECO:0000259" key="1">
    <source>
        <dbReference type="PROSITE" id="PS51186"/>
    </source>
</evidence>
<proteinExistence type="predicted"/>
<reference evidence="2" key="1">
    <citation type="submission" date="2022-05" db="EMBL/GenBank/DDBJ databases">
        <title>Draft genome sequence of Clostridium tertium strain CP3 isolated from Peru.</title>
        <authorList>
            <person name="Hurtado R."/>
            <person name="Lima L."/>
            <person name="Sousa T."/>
            <person name="Jaiswal A.K."/>
            <person name="Tiwari S."/>
            <person name="Maturrano L."/>
            <person name="Brenig B."/>
            <person name="Azevedo V."/>
        </authorList>
    </citation>
    <scope>NUCLEOTIDE SEQUENCE</scope>
    <source>
        <strain evidence="2">CP3</strain>
    </source>
</reference>
<dbReference type="AlphaFoldDB" id="A0A9X3XJY2"/>
<gene>
    <name evidence="2" type="ORF">NE398_05865</name>
</gene>
<dbReference type="EC" id="2.3.1.-" evidence="2"/>
<organism evidence="2 3">
    <name type="scientific">Clostridium tertium</name>
    <dbReference type="NCBI Taxonomy" id="1559"/>
    <lineage>
        <taxon>Bacteria</taxon>
        <taxon>Bacillati</taxon>
        <taxon>Bacillota</taxon>
        <taxon>Clostridia</taxon>
        <taxon>Eubacteriales</taxon>
        <taxon>Clostridiaceae</taxon>
        <taxon>Clostridium</taxon>
    </lineage>
</organism>
<dbReference type="PANTHER" id="PTHR43415">
    <property type="entry name" value="SPERMIDINE N(1)-ACETYLTRANSFERASE"/>
    <property type="match status" value="1"/>
</dbReference>
<dbReference type="CDD" id="cd04301">
    <property type="entry name" value="NAT_SF"/>
    <property type="match status" value="1"/>
</dbReference>
<dbReference type="Gene3D" id="3.40.50.880">
    <property type="match status" value="1"/>
</dbReference>
<name>A0A9X3XJY2_9CLOT</name>
<dbReference type="EMBL" id="JAMRYU010000005">
    <property type="protein sequence ID" value="MDC4239686.1"/>
    <property type="molecule type" value="Genomic_DNA"/>
</dbReference>
<dbReference type="InterPro" id="IPR000182">
    <property type="entry name" value="GNAT_dom"/>
</dbReference>
<sequence length="356" mass="41202">MNEKLSLYRRNGKIAYIRKPSFEELSFVKELWGNKENMGEIGEAYSFPREKWEMFYNKMIQPTDGKNFYCLIYTTDDKAIGEVSFHGYNSATKVARINIKIHHEYRRMGYGEEALRLLLEYYFLDFGGEAIIDTVRTNEAKSLLKKVGFEEINNFRKQYTYKLTKNNFLNCKISNKKKIAILAYDDMDIMEYSIVFNIFAKINELLEDDYFKIHSVSSKAKIKSNNIDITVDKIVGTDIFNPNIVIIPGGVGASIATNDSILMNYIRKRYNECDYIIAFSNGIYFLDKFNDINGVAIPESKWKIEGAIEIKRSFVDNGKLMFASNMIGIIELCVEIIKKLVGEDISKELYKELGFI</sequence>
<keyword evidence="2" id="KW-0808">Transferase</keyword>
<feature type="domain" description="N-acetyltransferase" evidence="1">
    <location>
        <begin position="23"/>
        <end position="166"/>
    </location>
</feature>
<dbReference type="Proteomes" id="UP001141183">
    <property type="component" value="Unassembled WGS sequence"/>
</dbReference>
<accession>A0A9X3XJY2</accession>